<organism evidence="3">
    <name type="scientific">Chromera velia CCMP2878</name>
    <dbReference type="NCBI Taxonomy" id="1169474"/>
    <lineage>
        <taxon>Eukaryota</taxon>
        <taxon>Sar</taxon>
        <taxon>Alveolata</taxon>
        <taxon>Colpodellida</taxon>
        <taxon>Chromeraceae</taxon>
        <taxon>Chromera</taxon>
    </lineage>
</organism>
<dbReference type="VEuPathDB" id="CryptoDB:Cvel_5720"/>
<feature type="region of interest" description="Disordered" evidence="1">
    <location>
        <begin position="64"/>
        <end position="89"/>
    </location>
</feature>
<protein>
    <recommendedName>
        <fullName evidence="4">Nucleotide-diphospho-sugar transferase domain-containing protein</fullName>
    </recommendedName>
</protein>
<proteinExistence type="predicted"/>
<evidence type="ECO:0008006" key="4">
    <source>
        <dbReference type="Google" id="ProtNLM"/>
    </source>
</evidence>
<keyword evidence="2" id="KW-1133">Transmembrane helix</keyword>
<dbReference type="AlphaFoldDB" id="A0A0G4H5R2"/>
<accession>A0A0G4H5R2</accession>
<sequence>MAQRRKGTVSASFVVKFGLLVAFLTWLWALWRSYSLQSSSTTAPVESLYTDSSSEYRPAPFVSRPAGTPQFSPPSYPSSGGETGGAPVGAKSYSPPYPTSYDYFVAANHPFESCEGPKKLYESVRDRGMKLVMVHLEGDVPADCARLGSEMIFAPIKKEWLRADTDVWQWGGDRKYIILDAFWPHHLELVGRMDKVVALDSGDAFAIRDPFPHIQQGVLYVQREWRTYAGCAYMVERNAACDVLPETAEENNERILNCGLVAGYLPVIEQLFRLVVGKMLESEGRQGLDHCLKKGSDMAFTRVAVREMIKGGGITVSSSLFNGFRNNWGANMERIPMPGERGEVGEGFCYCEVEGGNNSTFLGLEGNIRAELDAGQAEQAVASMVELRQPLRCYGCARVAVLHKIGVYSEATVRCPAGAAGDDIGFDVERSLSAGRLAYILTAPDDEYLMGALVSAQSIFDTGTKAKVGVVLEESFVPRRELSEVAQKMGVELLRLAVPVPNIEYADYKDSYLKLFGPYSLGKTFDKVVMLDADILFWRNMDMLFYCKDNTATNHREQLAMAGGDMDHDWISTQMVVMVPSEEKLERIRQQAQQVSSYIGEMDCYNDVENKQAHWLPERFLRLERNCHNWNPGAEYATHWSAGAKLFWLNPHRSIMLDPTRTWSRRPYVSRFYEIFWRLELHKIVLNMDAEGENHLKGSKTSPKVSAGEC</sequence>
<dbReference type="Gene3D" id="3.90.550.10">
    <property type="entry name" value="Spore Coat Polysaccharide Biosynthesis Protein SpsA, Chain A"/>
    <property type="match status" value="1"/>
</dbReference>
<dbReference type="PANTHER" id="PTHR11183">
    <property type="entry name" value="GLYCOGENIN SUBFAMILY MEMBER"/>
    <property type="match status" value="1"/>
</dbReference>
<name>A0A0G4H5R2_9ALVE</name>
<keyword evidence="2" id="KW-0472">Membrane</keyword>
<reference evidence="3" key="1">
    <citation type="submission" date="2014-11" db="EMBL/GenBank/DDBJ databases">
        <authorList>
            <person name="Otto D Thomas"/>
            <person name="Naeem Raeece"/>
        </authorList>
    </citation>
    <scope>NUCLEOTIDE SEQUENCE</scope>
</reference>
<dbReference type="SUPFAM" id="SSF53448">
    <property type="entry name" value="Nucleotide-diphospho-sugar transferases"/>
    <property type="match status" value="1"/>
</dbReference>
<evidence type="ECO:0000256" key="1">
    <source>
        <dbReference type="SAM" id="MobiDB-lite"/>
    </source>
</evidence>
<evidence type="ECO:0000313" key="3">
    <source>
        <dbReference type="EMBL" id="CEM39009.1"/>
    </source>
</evidence>
<evidence type="ECO:0000256" key="2">
    <source>
        <dbReference type="SAM" id="Phobius"/>
    </source>
</evidence>
<keyword evidence="2" id="KW-0812">Transmembrane</keyword>
<feature type="transmembrane region" description="Helical" evidence="2">
    <location>
        <begin position="12"/>
        <end position="31"/>
    </location>
</feature>
<dbReference type="EMBL" id="CDMZ01001898">
    <property type="protein sequence ID" value="CEM39009.1"/>
    <property type="molecule type" value="Genomic_DNA"/>
</dbReference>
<dbReference type="InterPro" id="IPR050587">
    <property type="entry name" value="GNT1/Glycosyltrans_8"/>
</dbReference>
<gene>
    <name evidence="3" type="ORF">Cvel_5720</name>
</gene>
<dbReference type="InterPro" id="IPR029044">
    <property type="entry name" value="Nucleotide-diphossugar_trans"/>
</dbReference>